<feature type="transmembrane region" description="Helical" evidence="1">
    <location>
        <begin position="12"/>
        <end position="32"/>
    </location>
</feature>
<dbReference type="Proteomes" id="UP000199356">
    <property type="component" value="Unassembled WGS sequence"/>
</dbReference>
<name>A0A1I5QVB1_9RHOB</name>
<keyword evidence="1" id="KW-0812">Transmembrane</keyword>
<sequence length="34" mass="3733">MYLNDILRTARSYSPSVPFFETALLLLLAFAAGA</sequence>
<organism evidence="2 3">
    <name type="scientific">Tranquillimonas alkanivorans</name>
    <dbReference type="NCBI Taxonomy" id="441119"/>
    <lineage>
        <taxon>Bacteria</taxon>
        <taxon>Pseudomonadati</taxon>
        <taxon>Pseudomonadota</taxon>
        <taxon>Alphaproteobacteria</taxon>
        <taxon>Rhodobacterales</taxon>
        <taxon>Roseobacteraceae</taxon>
        <taxon>Tranquillimonas</taxon>
    </lineage>
</organism>
<evidence type="ECO:0000313" key="3">
    <source>
        <dbReference type="Proteomes" id="UP000199356"/>
    </source>
</evidence>
<dbReference type="EMBL" id="FOXA01000007">
    <property type="protein sequence ID" value="SFP50027.1"/>
    <property type="molecule type" value="Genomic_DNA"/>
</dbReference>
<evidence type="ECO:0000313" key="2">
    <source>
        <dbReference type="EMBL" id="SFP50027.1"/>
    </source>
</evidence>
<dbReference type="AlphaFoldDB" id="A0A1I5QVB1"/>
<gene>
    <name evidence="2" type="ORF">SAMN04488047_107120</name>
</gene>
<reference evidence="2 3" key="1">
    <citation type="submission" date="2016-10" db="EMBL/GenBank/DDBJ databases">
        <authorList>
            <person name="de Groot N.N."/>
        </authorList>
    </citation>
    <scope>NUCLEOTIDE SEQUENCE [LARGE SCALE GENOMIC DNA]</scope>
    <source>
        <strain evidence="2 3">DSM 19547</strain>
    </source>
</reference>
<keyword evidence="1" id="KW-0472">Membrane</keyword>
<accession>A0A1I5QVB1</accession>
<protein>
    <submittedName>
        <fullName evidence="2">Uncharacterized protein</fullName>
    </submittedName>
</protein>
<keyword evidence="1" id="KW-1133">Transmembrane helix</keyword>
<evidence type="ECO:0000256" key="1">
    <source>
        <dbReference type="SAM" id="Phobius"/>
    </source>
</evidence>
<keyword evidence="3" id="KW-1185">Reference proteome</keyword>
<proteinExistence type="predicted"/>